<dbReference type="GO" id="GO:0071555">
    <property type="term" value="P:cell wall organization"/>
    <property type="evidence" value="ECO:0007669"/>
    <property type="project" value="UniProtKB-KW"/>
</dbReference>
<dbReference type="GO" id="GO:0030288">
    <property type="term" value="C:outer membrane-bounded periplasmic space"/>
    <property type="evidence" value="ECO:0007669"/>
    <property type="project" value="TreeGrafter"/>
</dbReference>
<dbReference type="GO" id="GO:0008360">
    <property type="term" value="P:regulation of cell shape"/>
    <property type="evidence" value="ECO:0007669"/>
    <property type="project" value="UniProtKB-KW"/>
</dbReference>
<dbReference type="InterPro" id="IPR001460">
    <property type="entry name" value="PCN-bd_Tpept"/>
</dbReference>
<feature type="region of interest" description="Disordered" evidence="14">
    <location>
        <begin position="691"/>
        <end position="779"/>
    </location>
</feature>
<evidence type="ECO:0000256" key="13">
    <source>
        <dbReference type="ARBA" id="ARBA00049902"/>
    </source>
</evidence>
<reference evidence="18" key="1">
    <citation type="submission" date="2017-05" db="EMBL/GenBank/DDBJ databases">
        <title>The Genome Sequence of Enterococcus sp. 9D6_DIV0238.</title>
        <authorList>
            <consortium name="The Broad Institute Genomics Platform"/>
            <consortium name="The Broad Institute Genomic Center for Infectious Diseases"/>
            <person name="Earl A."/>
            <person name="Manson A."/>
            <person name="Schwartman J."/>
            <person name="Gilmore M."/>
            <person name="Abouelleil A."/>
            <person name="Cao P."/>
            <person name="Chapman S."/>
            <person name="Cusick C."/>
            <person name="Shea T."/>
            <person name="Young S."/>
            <person name="Neafsey D."/>
            <person name="Nusbaum C."/>
            <person name="Birren B."/>
        </authorList>
    </citation>
    <scope>NUCLEOTIDE SEQUENCE [LARGE SCALE GENOMIC DNA]</scope>
    <source>
        <strain evidence="18">9D6_DIV0238</strain>
    </source>
</reference>
<evidence type="ECO:0000256" key="11">
    <source>
        <dbReference type="ARBA" id="ARBA00023316"/>
    </source>
</evidence>
<feature type="compositionally biased region" description="Polar residues" evidence="14">
    <location>
        <begin position="691"/>
        <end position="702"/>
    </location>
</feature>
<keyword evidence="9" id="KW-0573">Peptidoglycan synthesis</keyword>
<dbReference type="FunFam" id="1.10.3810.10:FF:000001">
    <property type="entry name" value="Penicillin-binding protein 1A"/>
    <property type="match status" value="1"/>
</dbReference>
<keyword evidence="8" id="KW-0133">Cell shape</keyword>
<evidence type="ECO:0000259" key="17">
    <source>
        <dbReference type="Pfam" id="PF00912"/>
    </source>
</evidence>
<evidence type="ECO:0000256" key="5">
    <source>
        <dbReference type="ARBA" id="ARBA00022676"/>
    </source>
</evidence>
<dbReference type="InterPro" id="IPR001264">
    <property type="entry name" value="Glyco_trans_51"/>
</dbReference>
<dbReference type="InterPro" id="IPR036950">
    <property type="entry name" value="PBP_transglycosylase"/>
</dbReference>
<comment type="similarity">
    <text evidence="1">In the C-terminal section; belongs to the transpeptidase family.</text>
</comment>
<keyword evidence="20" id="KW-1185">Reference proteome</keyword>
<keyword evidence="4" id="KW-0645">Protease</keyword>
<dbReference type="Pfam" id="PF00912">
    <property type="entry name" value="Transgly"/>
    <property type="match status" value="1"/>
</dbReference>
<evidence type="ECO:0000256" key="6">
    <source>
        <dbReference type="ARBA" id="ARBA00022679"/>
    </source>
</evidence>
<feature type="compositionally biased region" description="Low complexity" evidence="14">
    <location>
        <begin position="705"/>
        <end position="737"/>
    </location>
</feature>
<dbReference type="GO" id="GO:0009002">
    <property type="term" value="F:serine-type D-Ala-D-Ala carboxypeptidase activity"/>
    <property type="evidence" value="ECO:0007669"/>
    <property type="project" value="UniProtKB-EC"/>
</dbReference>
<keyword evidence="15" id="KW-1133">Transmembrane helix</keyword>
<evidence type="ECO:0000256" key="9">
    <source>
        <dbReference type="ARBA" id="ARBA00022984"/>
    </source>
</evidence>
<accession>A0A200JGN2</accession>
<keyword evidence="5" id="KW-0328">Glycosyltransferase</keyword>
<comment type="similarity">
    <text evidence="2">In the N-terminal section; belongs to the glycosyltransferase 51 family.</text>
</comment>
<keyword evidence="10" id="KW-0511">Multifunctional enzyme</keyword>
<comment type="catalytic activity">
    <reaction evidence="13">
        <text>[GlcNAc-(1-&gt;4)-Mur2Ac(oyl-L-Ala-gamma-D-Glu-L-Lys-D-Ala-D-Ala)](n)-di-trans,octa-cis-undecaprenyl diphosphate + beta-D-GlcNAc-(1-&gt;4)-Mur2Ac(oyl-L-Ala-gamma-D-Glu-L-Lys-D-Ala-D-Ala)-di-trans,octa-cis-undecaprenyl diphosphate = [GlcNAc-(1-&gt;4)-Mur2Ac(oyl-L-Ala-gamma-D-Glu-L-Lys-D-Ala-D-Ala)](n+1)-di-trans,octa-cis-undecaprenyl diphosphate + di-trans,octa-cis-undecaprenyl diphosphate + H(+)</text>
        <dbReference type="Rhea" id="RHEA:23708"/>
        <dbReference type="Rhea" id="RHEA-COMP:9602"/>
        <dbReference type="Rhea" id="RHEA-COMP:9603"/>
        <dbReference type="ChEBI" id="CHEBI:15378"/>
        <dbReference type="ChEBI" id="CHEBI:58405"/>
        <dbReference type="ChEBI" id="CHEBI:60033"/>
        <dbReference type="ChEBI" id="CHEBI:78435"/>
        <dbReference type="EC" id="2.4.99.28"/>
    </reaction>
</comment>
<evidence type="ECO:0000256" key="1">
    <source>
        <dbReference type="ARBA" id="ARBA00007090"/>
    </source>
</evidence>
<organism evidence="18">
    <name type="scientific">Candidatus Enterococcus dunnyi</name>
    <dbReference type="NCBI Taxonomy" id="1834192"/>
    <lineage>
        <taxon>Bacteria</taxon>
        <taxon>Bacillati</taxon>
        <taxon>Bacillota</taxon>
        <taxon>Bacilli</taxon>
        <taxon>Lactobacillales</taxon>
        <taxon>Enterococcaceae</taxon>
        <taxon>Enterococcus</taxon>
    </lineage>
</organism>
<keyword evidence="11" id="KW-0961">Cell wall biogenesis/degradation</keyword>
<keyword evidence="7" id="KW-0378">Hydrolase</keyword>
<reference evidence="19" key="2">
    <citation type="submission" date="2017-05" db="EMBL/GenBank/DDBJ databases">
        <authorList>
            <consortium name="The Broad Institute Genomics Platform"/>
            <consortium name="The Broad Institute Genomic Center for Infectious Diseases"/>
            <person name="Earl A."/>
            <person name="Manson A."/>
            <person name="Schwartman J."/>
            <person name="Gilmore M."/>
            <person name="Abouelleil A."/>
            <person name="Cao P."/>
            <person name="Chapman S."/>
            <person name="Cusick C."/>
            <person name="Shea T."/>
            <person name="Young S."/>
            <person name="Neafsey D."/>
            <person name="Nusbaum C."/>
            <person name="Birren B."/>
        </authorList>
    </citation>
    <scope>NUCLEOTIDE SEQUENCE</scope>
    <source>
        <strain evidence="19">9D6_DIV0238</strain>
    </source>
</reference>
<evidence type="ECO:0000256" key="7">
    <source>
        <dbReference type="ARBA" id="ARBA00022801"/>
    </source>
</evidence>
<evidence type="ECO:0000256" key="14">
    <source>
        <dbReference type="SAM" id="MobiDB-lite"/>
    </source>
</evidence>
<evidence type="ECO:0000256" key="10">
    <source>
        <dbReference type="ARBA" id="ARBA00023268"/>
    </source>
</evidence>
<feature type="domain" description="Glycosyl transferase family 51" evidence="17">
    <location>
        <begin position="92"/>
        <end position="269"/>
    </location>
</feature>
<evidence type="ECO:0000256" key="15">
    <source>
        <dbReference type="SAM" id="Phobius"/>
    </source>
</evidence>
<keyword evidence="3" id="KW-0121">Carboxypeptidase</keyword>
<evidence type="ECO:0000256" key="4">
    <source>
        <dbReference type="ARBA" id="ARBA00022670"/>
    </source>
</evidence>
<dbReference type="PANTHER" id="PTHR32282">
    <property type="entry name" value="BINDING PROTEIN TRANSPEPTIDASE, PUTATIVE-RELATED"/>
    <property type="match status" value="1"/>
</dbReference>
<protein>
    <submittedName>
        <fullName evidence="19">Penicillin-binding protein 1A</fullName>
    </submittedName>
</protein>
<evidence type="ECO:0000313" key="20">
    <source>
        <dbReference type="Proteomes" id="UP000196151"/>
    </source>
</evidence>
<dbReference type="GO" id="GO:0008955">
    <property type="term" value="F:peptidoglycan glycosyltransferase activity"/>
    <property type="evidence" value="ECO:0007669"/>
    <property type="project" value="UniProtKB-EC"/>
</dbReference>
<gene>
    <name evidence="19" type="ORF">A5889_000537</name>
    <name evidence="18" type="ORF">A5889_001233</name>
</gene>
<dbReference type="AlphaFoldDB" id="A0A200JGN2"/>
<evidence type="ECO:0000313" key="18">
    <source>
        <dbReference type="EMBL" id="OUZ35757.1"/>
    </source>
</evidence>
<dbReference type="InterPro" id="IPR023346">
    <property type="entry name" value="Lysozyme-like_dom_sf"/>
</dbReference>
<keyword evidence="15" id="KW-0812">Transmembrane</keyword>
<feature type="compositionally biased region" description="Low complexity" evidence="14">
    <location>
        <begin position="744"/>
        <end position="759"/>
    </location>
</feature>
<dbReference type="EMBL" id="NIBQ01000001">
    <property type="protein sequence ID" value="OUZ35757.1"/>
    <property type="molecule type" value="Genomic_DNA"/>
</dbReference>
<sequence length="779" mass="85146">MTTDEIGSRAARHRHSPAPAPNSAGSIPPSAGGKKPKKKRILLKIFLGLVILGILGLLAGLGLFWSYAKDAPKLDDEKLSATVSSKLYDINNEVFEELGAEKREMIKPTDVPQLLKDAVVSVEDKRFYKHSGVDPIRILGSAFSNFKTGGLQGGSTLTQQLIKLSYFSTSEKDQNLKRKAQEAWLAIQLEKEKSKEEILTYYINKVYMANGLYGMETAAQTYYGKTLSELSLPQTALLAGMPQAPNDYDPYVKPDIAKERRDVVLYTMKENEKITQKEYDEAKATPIDDGLQPLKQSNDNRKIVDNYIKEVIDEVEAMGKNIYTDGLDIYTNLDMNAQKHLYDIINTDQYVDYPDADFQVTSTVIDVKTGQVKAQIGGRNIPDDVQLGTNFANETDRDVGSTMKPIADYGPAIENLNYSTGRIMMDKPTTYEGTNIPVTNADMQYYGALTMRKAIMYSRNTTAIQTFDAVGSDKSAEFLKSLGIEFKDIVAANAISSNTSELGGNKYGVSSLKLAAAYAAFGNMGVYNKPYYVNKIVYQDGSEEVTQTESHRAMKDSTAYMMTDMLKDVINGGTAFNAAVPGLVQAGKTGTANYTDEDLVKMGASESSSIAPDSTFVGYTPHYAVSVWTGYRNRLTPIPFEYWGTASSVYREMMTYLSEGTATDDWTMPDSVIRSGSELYVKGAYEEQLLPSNTGYTSSTSWEAPVSSEPTSSSSTVPSSETPVSQSSDAPVSSTQAPEPPTPSSTEEPPITSTEVPPEQSSAPPEQNNASRSGRSSSG</sequence>
<reference evidence="19" key="3">
    <citation type="submission" date="2024-03" db="EMBL/GenBank/DDBJ databases">
        <title>The Genome Sequence of Enterococcus sp. DIV0238c.</title>
        <authorList>
            <consortium name="The Broad Institute Genomics Platform"/>
            <consortium name="The Broad Institute Microbial Omics Core"/>
            <consortium name="The Broad Institute Genomic Center for Infectious Diseases"/>
            <person name="Earl A."/>
            <person name="Manson A."/>
            <person name="Gilmore M."/>
            <person name="Schwartman J."/>
            <person name="Shea T."/>
            <person name="Abouelleil A."/>
            <person name="Cao P."/>
            <person name="Chapman S."/>
            <person name="Cusick C."/>
            <person name="Young S."/>
            <person name="Neafsey D."/>
            <person name="Nusbaum C."/>
            <person name="Birren B."/>
        </authorList>
    </citation>
    <scope>NUCLEOTIDE SEQUENCE</scope>
    <source>
        <strain evidence="19">9D6_DIV0238</strain>
    </source>
</reference>
<evidence type="ECO:0000256" key="8">
    <source>
        <dbReference type="ARBA" id="ARBA00022960"/>
    </source>
</evidence>
<keyword evidence="6" id="KW-0808">Transferase</keyword>
<evidence type="ECO:0000259" key="16">
    <source>
        <dbReference type="Pfam" id="PF00905"/>
    </source>
</evidence>
<dbReference type="Gene3D" id="1.10.3810.10">
    <property type="entry name" value="Biosynthetic peptidoglycan transglycosylase-like"/>
    <property type="match status" value="1"/>
</dbReference>
<feature type="region of interest" description="Disordered" evidence="14">
    <location>
        <begin position="1"/>
        <end position="35"/>
    </location>
</feature>
<evidence type="ECO:0000256" key="12">
    <source>
        <dbReference type="ARBA" id="ARBA00034000"/>
    </source>
</evidence>
<dbReference type="SUPFAM" id="SSF53955">
    <property type="entry name" value="Lysozyme-like"/>
    <property type="match status" value="1"/>
</dbReference>
<dbReference type="Gene3D" id="3.40.710.10">
    <property type="entry name" value="DD-peptidase/beta-lactamase superfamily"/>
    <property type="match status" value="1"/>
</dbReference>
<feature type="domain" description="Penicillin-binding protein transpeptidase" evidence="16">
    <location>
        <begin position="362"/>
        <end position="624"/>
    </location>
</feature>
<evidence type="ECO:0000256" key="2">
    <source>
        <dbReference type="ARBA" id="ARBA00007739"/>
    </source>
</evidence>
<dbReference type="PANTHER" id="PTHR32282:SF29">
    <property type="entry name" value="PENICILLIN-BINDING PROTEIN 1A"/>
    <property type="match status" value="1"/>
</dbReference>
<dbReference type="Proteomes" id="UP000196151">
    <property type="component" value="Chromosome"/>
</dbReference>
<name>A0A200JGN2_9ENTE</name>
<dbReference type="SUPFAM" id="SSF56601">
    <property type="entry name" value="beta-lactamase/transpeptidase-like"/>
    <property type="match status" value="1"/>
</dbReference>
<proteinExistence type="inferred from homology"/>
<keyword evidence="15" id="KW-0472">Membrane</keyword>
<evidence type="ECO:0000256" key="3">
    <source>
        <dbReference type="ARBA" id="ARBA00022645"/>
    </source>
</evidence>
<dbReference type="Pfam" id="PF00905">
    <property type="entry name" value="Transpeptidase"/>
    <property type="match status" value="1"/>
</dbReference>
<dbReference type="RefSeq" id="WP_087640328.1">
    <property type="nucleotide sequence ID" value="NZ_CP147246.1"/>
</dbReference>
<dbReference type="EMBL" id="CP147246">
    <property type="protein sequence ID" value="WYJ93058.1"/>
    <property type="molecule type" value="Genomic_DNA"/>
</dbReference>
<dbReference type="OrthoDB" id="9766909at2"/>
<dbReference type="GO" id="GO:0008658">
    <property type="term" value="F:penicillin binding"/>
    <property type="evidence" value="ECO:0007669"/>
    <property type="project" value="InterPro"/>
</dbReference>
<comment type="catalytic activity">
    <reaction evidence="12">
        <text>Preferential cleavage: (Ac)2-L-Lys-D-Ala-|-D-Ala. Also transpeptidation of peptidyl-alanyl moieties that are N-acyl substituents of D-alanine.</text>
        <dbReference type="EC" id="3.4.16.4"/>
    </reaction>
</comment>
<dbReference type="InterPro" id="IPR012338">
    <property type="entry name" value="Beta-lactam/transpept-like"/>
</dbReference>
<dbReference type="GO" id="GO:0006508">
    <property type="term" value="P:proteolysis"/>
    <property type="evidence" value="ECO:0007669"/>
    <property type="project" value="UniProtKB-KW"/>
</dbReference>
<feature type="transmembrane region" description="Helical" evidence="15">
    <location>
        <begin position="41"/>
        <end position="65"/>
    </location>
</feature>
<dbReference type="InterPro" id="IPR050396">
    <property type="entry name" value="Glycosyltr_51/Transpeptidase"/>
</dbReference>
<dbReference type="NCBIfam" id="TIGR02074">
    <property type="entry name" value="PBP_1a_fam"/>
    <property type="match status" value="1"/>
</dbReference>
<evidence type="ECO:0000313" key="19">
    <source>
        <dbReference type="EMBL" id="WYJ93058.1"/>
    </source>
</evidence>
<feature type="compositionally biased region" description="Polar residues" evidence="14">
    <location>
        <begin position="760"/>
        <end position="770"/>
    </location>
</feature>
<dbReference type="GO" id="GO:0009252">
    <property type="term" value="P:peptidoglycan biosynthetic process"/>
    <property type="evidence" value="ECO:0007669"/>
    <property type="project" value="UniProtKB-KW"/>
</dbReference>